<dbReference type="InterPro" id="IPR042177">
    <property type="entry name" value="Cell/Rod_1"/>
</dbReference>
<evidence type="ECO:0000313" key="7">
    <source>
        <dbReference type="Proteomes" id="UP000178894"/>
    </source>
</evidence>
<dbReference type="Gene3D" id="2.40.10.350">
    <property type="entry name" value="Rod shape-determining protein MreC, domain 2"/>
    <property type="match status" value="1"/>
</dbReference>
<keyword evidence="3" id="KW-0133">Cell shape</keyword>
<gene>
    <name evidence="6" type="ORF">A3G54_01625</name>
</gene>
<proteinExistence type="inferred from homology"/>
<reference evidence="6 7" key="1">
    <citation type="journal article" date="2016" name="Nat. Commun.">
        <title>Thousands of microbial genomes shed light on interconnected biogeochemical processes in an aquifer system.</title>
        <authorList>
            <person name="Anantharaman K."/>
            <person name="Brown C.T."/>
            <person name="Hug L.A."/>
            <person name="Sharon I."/>
            <person name="Castelle C.J."/>
            <person name="Probst A.J."/>
            <person name="Thomas B.C."/>
            <person name="Singh A."/>
            <person name="Wilkins M.J."/>
            <person name="Karaoz U."/>
            <person name="Brodie E.L."/>
            <person name="Williams K.H."/>
            <person name="Hubbard S.S."/>
            <person name="Banfield J.F."/>
        </authorList>
    </citation>
    <scope>NUCLEOTIDE SEQUENCE [LARGE SCALE GENOMIC DNA]</scope>
</reference>
<dbReference type="InterPro" id="IPR042175">
    <property type="entry name" value="Cell/Rod_MreC_2"/>
</dbReference>
<evidence type="ECO:0000256" key="1">
    <source>
        <dbReference type="ARBA" id="ARBA00009369"/>
    </source>
</evidence>
<comment type="similarity">
    <text evidence="1">Belongs to the MreC family.</text>
</comment>
<evidence type="ECO:0000313" key="6">
    <source>
        <dbReference type="EMBL" id="OGF93423.1"/>
    </source>
</evidence>
<dbReference type="STRING" id="1798364.A3G54_01625"/>
<protein>
    <recommendedName>
        <fullName evidence="2">Cell shape-determining protein MreC</fullName>
    </recommendedName>
    <alternativeName>
        <fullName evidence="4">Cell shape protein MreC</fullName>
    </alternativeName>
</protein>
<dbReference type="InterPro" id="IPR007221">
    <property type="entry name" value="MreC"/>
</dbReference>
<dbReference type="EMBL" id="MFIQ01000018">
    <property type="protein sequence ID" value="OGF93423.1"/>
    <property type="molecule type" value="Genomic_DNA"/>
</dbReference>
<dbReference type="Proteomes" id="UP000178894">
    <property type="component" value="Unassembled WGS sequence"/>
</dbReference>
<feature type="domain" description="Rod shape-determining protein MreC beta-barrel core" evidence="5">
    <location>
        <begin position="111"/>
        <end position="250"/>
    </location>
</feature>
<evidence type="ECO:0000256" key="2">
    <source>
        <dbReference type="ARBA" id="ARBA00013855"/>
    </source>
</evidence>
<organism evidence="6 7">
    <name type="scientific">Candidatus Giovannonibacteria bacterium RIFCSPLOWO2_12_FULL_44_15</name>
    <dbReference type="NCBI Taxonomy" id="1798364"/>
    <lineage>
        <taxon>Bacteria</taxon>
        <taxon>Candidatus Giovannoniibacteriota</taxon>
    </lineage>
</organism>
<dbReference type="Pfam" id="PF04085">
    <property type="entry name" value="MreC"/>
    <property type="match status" value="1"/>
</dbReference>
<dbReference type="PANTHER" id="PTHR34138:SF1">
    <property type="entry name" value="CELL SHAPE-DETERMINING PROTEIN MREC"/>
    <property type="match status" value="1"/>
</dbReference>
<dbReference type="PANTHER" id="PTHR34138">
    <property type="entry name" value="CELL SHAPE-DETERMINING PROTEIN MREC"/>
    <property type="match status" value="1"/>
</dbReference>
<dbReference type="Gene3D" id="2.40.10.340">
    <property type="entry name" value="Rod shape-determining protein MreC, domain 1"/>
    <property type="match status" value="1"/>
</dbReference>
<dbReference type="GO" id="GO:0005886">
    <property type="term" value="C:plasma membrane"/>
    <property type="evidence" value="ECO:0007669"/>
    <property type="project" value="TreeGrafter"/>
</dbReference>
<evidence type="ECO:0000256" key="4">
    <source>
        <dbReference type="ARBA" id="ARBA00032089"/>
    </source>
</evidence>
<comment type="caution">
    <text evidence="6">The sequence shown here is derived from an EMBL/GenBank/DDBJ whole genome shotgun (WGS) entry which is preliminary data.</text>
</comment>
<dbReference type="AlphaFoldDB" id="A0A1F5XZV2"/>
<name>A0A1F5XZV2_9BACT</name>
<dbReference type="GO" id="GO:0008360">
    <property type="term" value="P:regulation of cell shape"/>
    <property type="evidence" value="ECO:0007669"/>
    <property type="project" value="UniProtKB-KW"/>
</dbReference>
<evidence type="ECO:0000259" key="5">
    <source>
        <dbReference type="Pfam" id="PF04085"/>
    </source>
</evidence>
<accession>A0A1F5XZV2</accession>
<sequence length="251" mass="28012">MKTSFRQHSKFSNKAFALIIVGIILLAALRFSSENFRSWARDMFAPVLSLASKVRYFFADIGGSKISELESKNAELMRENSSFKEKILGFEAGAINTENIQYIPKYSSLILSQAPSTPYDVLLINLDPGWDAKVGMKAIARGGIYIGQISEMGTRSAMIKLLSYPASETEAWLERAGINITLVGEGGYNLKFSLPKDVQVEVGDRILSNTSPQFVVGEVEKINEKPTNPLKEVMLRFPINFKNLRYVELVD</sequence>
<evidence type="ECO:0000256" key="3">
    <source>
        <dbReference type="ARBA" id="ARBA00022960"/>
    </source>
</evidence>
<dbReference type="InterPro" id="IPR055342">
    <property type="entry name" value="MreC_beta-barrel_core"/>
</dbReference>